<evidence type="ECO:0000313" key="8">
    <source>
        <dbReference type="EMBL" id="KAL1555017.1"/>
    </source>
</evidence>
<dbReference type="InterPro" id="IPR041373">
    <property type="entry name" value="RT_RNaseH"/>
</dbReference>
<name>A0ABD1HFH0_SALDI</name>
<evidence type="ECO:0000256" key="4">
    <source>
        <dbReference type="ARBA" id="ARBA00022759"/>
    </source>
</evidence>
<dbReference type="InterPro" id="IPR050951">
    <property type="entry name" value="Retrovirus_Pol_polyprotein"/>
</dbReference>
<dbReference type="GO" id="GO:0004519">
    <property type="term" value="F:endonuclease activity"/>
    <property type="evidence" value="ECO:0007669"/>
    <property type="project" value="UniProtKB-KW"/>
</dbReference>
<dbReference type="Gene3D" id="3.10.20.370">
    <property type="match status" value="1"/>
</dbReference>
<evidence type="ECO:0000259" key="7">
    <source>
        <dbReference type="PROSITE" id="PS50994"/>
    </source>
</evidence>
<keyword evidence="2" id="KW-0548">Nucleotidyltransferase</keyword>
<evidence type="ECO:0000256" key="2">
    <source>
        <dbReference type="ARBA" id="ARBA00022695"/>
    </source>
</evidence>
<sequence length="510" mass="59193">MCDASDYAVGAVLGQKIDGKSYVIFYASKTLNQTQKNYDTAEKEMLAVVYSFEKFRPYLLGSRVIVYTDHAAIKYLLGKKELKPRLIRWVLLLQEFNWEVKDKKGTKNKVADHLSRITQVDTSEGVIKKYAEPWFADLTNYVVTGELPCSSDATRAQKLKLKSEAKYYFWDDPYLWKVGVDQVIRRCIPEWEQREVLTHCHSLACGGHFGPRKTTRKVLDSGFYWPSLNKDAYEFCRECKRCQLTGGISARDEMPQIPVIVCEISDVWGMDFMGPFPSSYGNLNILVAVDYVSKWIEAKATSTCEAKEVAKFLKSNIFSHFRVPKAIISDQGTHFCNRTIEALMKKYGVHHRLSSPYHPQANGQAEVSNQEIKNILEKTVNPSRKDWSKRLDDALWAYRTTYKMPIGMSPYRIIFGKMYHLPVGIEHRAYWAVHQINIEAKACEEERKLQLQELEELRLESYDAAMWYKERTKLWHDRNLRAKNLEVGQKVLLFQSRLKLMPGKLKSRWT</sequence>
<dbReference type="PANTHER" id="PTHR37984">
    <property type="entry name" value="PROTEIN CBG26694"/>
    <property type="match status" value="1"/>
</dbReference>
<dbReference type="EMBL" id="JBEAFC010000006">
    <property type="protein sequence ID" value="KAL1555017.1"/>
    <property type="molecule type" value="Genomic_DNA"/>
</dbReference>
<dbReference type="PANTHER" id="PTHR37984:SF5">
    <property type="entry name" value="PROTEIN NYNRIN-LIKE"/>
    <property type="match status" value="1"/>
</dbReference>
<protein>
    <recommendedName>
        <fullName evidence="7">Integrase catalytic domain-containing protein</fullName>
    </recommendedName>
</protein>
<reference evidence="8 9" key="1">
    <citation type="submission" date="2024-06" db="EMBL/GenBank/DDBJ databases">
        <title>A chromosome level genome sequence of Diviner's sage (Salvia divinorum).</title>
        <authorList>
            <person name="Ford S.A."/>
            <person name="Ro D.-K."/>
            <person name="Ness R.W."/>
            <person name="Phillips M.A."/>
        </authorList>
    </citation>
    <scope>NUCLEOTIDE SEQUENCE [LARGE SCALE GENOMIC DNA]</scope>
    <source>
        <strain evidence="8">SAF-2024a</strain>
        <tissue evidence="8">Leaf</tissue>
    </source>
</reference>
<evidence type="ECO:0000256" key="6">
    <source>
        <dbReference type="ARBA" id="ARBA00022918"/>
    </source>
</evidence>
<keyword evidence="1" id="KW-0808">Transferase</keyword>
<dbReference type="InterPro" id="IPR012337">
    <property type="entry name" value="RNaseH-like_sf"/>
</dbReference>
<dbReference type="InterPro" id="IPR043502">
    <property type="entry name" value="DNA/RNA_pol_sf"/>
</dbReference>
<organism evidence="8 9">
    <name type="scientific">Salvia divinorum</name>
    <name type="common">Maria pastora</name>
    <name type="synonym">Diviner's sage</name>
    <dbReference type="NCBI Taxonomy" id="28513"/>
    <lineage>
        <taxon>Eukaryota</taxon>
        <taxon>Viridiplantae</taxon>
        <taxon>Streptophyta</taxon>
        <taxon>Embryophyta</taxon>
        <taxon>Tracheophyta</taxon>
        <taxon>Spermatophyta</taxon>
        <taxon>Magnoliopsida</taxon>
        <taxon>eudicotyledons</taxon>
        <taxon>Gunneridae</taxon>
        <taxon>Pentapetalae</taxon>
        <taxon>asterids</taxon>
        <taxon>lamiids</taxon>
        <taxon>Lamiales</taxon>
        <taxon>Lamiaceae</taxon>
        <taxon>Nepetoideae</taxon>
        <taxon>Mentheae</taxon>
        <taxon>Salviinae</taxon>
        <taxon>Salvia</taxon>
        <taxon>Salvia subgen. Calosphace</taxon>
    </lineage>
</organism>
<keyword evidence="6" id="KW-0695">RNA-directed DNA polymerase</keyword>
<keyword evidence="4" id="KW-0255">Endonuclease</keyword>
<dbReference type="InterPro" id="IPR036397">
    <property type="entry name" value="RNaseH_sf"/>
</dbReference>
<dbReference type="Pfam" id="PF17917">
    <property type="entry name" value="RT_RNaseH"/>
    <property type="match status" value="1"/>
</dbReference>
<dbReference type="Pfam" id="PF00665">
    <property type="entry name" value="rve"/>
    <property type="match status" value="1"/>
</dbReference>
<dbReference type="FunFam" id="1.10.340.70:FF:000001">
    <property type="entry name" value="Retrovirus-related Pol polyprotein from transposon gypsy-like Protein"/>
    <property type="match status" value="1"/>
</dbReference>
<accession>A0ABD1HFH0</accession>
<dbReference type="InterPro" id="IPR041588">
    <property type="entry name" value="Integrase_H2C2"/>
</dbReference>
<dbReference type="Gene3D" id="3.30.420.10">
    <property type="entry name" value="Ribonuclease H-like superfamily/Ribonuclease H"/>
    <property type="match status" value="1"/>
</dbReference>
<keyword evidence="3" id="KW-0540">Nuclease</keyword>
<keyword evidence="5" id="KW-0378">Hydrolase</keyword>
<evidence type="ECO:0000313" key="9">
    <source>
        <dbReference type="Proteomes" id="UP001567538"/>
    </source>
</evidence>
<dbReference type="Gene3D" id="1.10.340.70">
    <property type="match status" value="1"/>
</dbReference>
<feature type="domain" description="Integrase catalytic" evidence="7">
    <location>
        <begin position="251"/>
        <end position="418"/>
    </location>
</feature>
<dbReference type="SUPFAM" id="SSF53098">
    <property type="entry name" value="Ribonuclease H-like"/>
    <property type="match status" value="1"/>
</dbReference>
<dbReference type="GO" id="GO:0003964">
    <property type="term" value="F:RNA-directed DNA polymerase activity"/>
    <property type="evidence" value="ECO:0007669"/>
    <property type="project" value="UniProtKB-KW"/>
</dbReference>
<evidence type="ECO:0000256" key="5">
    <source>
        <dbReference type="ARBA" id="ARBA00022801"/>
    </source>
</evidence>
<gene>
    <name evidence="8" type="ORF">AAHA92_15506</name>
</gene>
<dbReference type="SUPFAM" id="SSF56672">
    <property type="entry name" value="DNA/RNA polymerases"/>
    <property type="match status" value="1"/>
</dbReference>
<dbReference type="AlphaFoldDB" id="A0ABD1HFH0"/>
<dbReference type="FunFam" id="3.10.20.370:FF:000001">
    <property type="entry name" value="Retrovirus-related Pol polyprotein from transposon 17.6-like protein"/>
    <property type="match status" value="1"/>
</dbReference>
<evidence type="ECO:0000256" key="1">
    <source>
        <dbReference type="ARBA" id="ARBA00022679"/>
    </source>
</evidence>
<dbReference type="Pfam" id="PF17921">
    <property type="entry name" value="Integrase_H2C2"/>
    <property type="match status" value="1"/>
</dbReference>
<comment type="caution">
    <text evidence="8">The sequence shown here is derived from an EMBL/GenBank/DDBJ whole genome shotgun (WGS) entry which is preliminary data.</text>
</comment>
<dbReference type="CDD" id="cd09274">
    <property type="entry name" value="RNase_HI_RT_Ty3"/>
    <property type="match status" value="1"/>
</dbReference>
<dbReference type="GO" id="GO:0016787">
    <property type="term" value="F:hydrolase activity"/>
    <property type="evidence" value="ECO:0007669"/>
    <property type="project" value="UniProtKB-KW"/>
</dbReference>
<proteinExistence type="predicted"/>
<evidence type="ECO:0000256" key="3">
    <source>
        <dbReference type="ARBA" id="ARBA00022722"/>
    </source>
</evidence>
<dbReference type="PROSITE" id="PS50994">
    <property type="entry name" value="INTEGRASE"/>
    <property type="match status" value="1"/>
</dbReference>
<keyword evidence="9" id="KW-1185">Reference proteome</keyword>
<dbReference type="Proteomes" id="UP001567538">
    <property type="component" value="Unassembled WGS sequence"/>
</dbReference>
<dbReference type="InterPro" id="IPR001584">
    <property type="entry name" value="Integrase_cat-core"/>
</dbReference>